<dbReference type="PANTHER" id="PTHR43653">
    <property type="entry name" value="CYTOCHROME C ASSEMBLY PROTEIN-RELATED"/>
    <property type="match status" value="1"/>
</dbReference>
<feature type="transmembrane region" description="Helical" evidence="3">
    <location>
        <begin position="536"/>
        <end position="554"/>
    </location>
</feature>
<dbReference type="Pfam" id="PF16327">
    <property type="entry name" value="CcmF_C"/>
    <property type="match status" value="1"/>
</dbReference>
<keyword evidence="7" id="KW-1185">Reference proteome</keyword>
<keyword evidence="2" id="KW-0201">Cytochrome c-type biogenesis</keyword>
<dbReference type="Proteomes" id="UP001207742">
    <property type="component" value="Unassembled WGS sequence"/>
</dbReference>
<dbReference type="Pfam" id="PF01578">
    <property type="entry name" value="Cytochrom_C_asm"/>
    <property type="match status" value="1"/>
</dbReference>
<feature type="transmembrane region" description="Helical" evidence="3">
    <location>
        <begin position="384"/>
        <end position="408"/>
    </location>
</feature>
<evidence type="ECO:0000313" key="6">
    <source>
        <dbReference type="EMBL" id="MCW3483477.1"/>
    </source>
</evidence>
<comment type="caution">
    <text evidence="6">The sequence shown here is derived from an EMBL/GenBank/DDBJ whole genome shotgun (WGS) entry which is preliminary data.</text>
</comment>
<sequence length="827" mass="93185">MKFVGEHLLPGQLGHFFAILAFVASIVATVAYYNVVKIKEPAVQESWRKLARWAFAIQSAAVIAIFSCLYFVLYNHYFEYKYAWRNTSRDLPIQYLLSSLWSDQEGSFLLWSIWNSILGLILIRTAKKWEASVMTVFSLAQVIMASMLLGIFILGYKVGSNPFMLLREAQENQAAPIFQQADYLTHIHDGNGLNVTLQNYWMVIHPPVLFLGFASMIIPFAFAFAGIWTRDYTGWVKPVLPWALFAVMLLGTGIMMGAAWAYESLNFGGYWAWDPVENASLVPWLTLVAGVHTLLAYKHTGHALKSTIFFFFISYILILYSSFLTKSGVLGDTSVHSFTDMGMSAQLLIAMLVFTVPSIILLIVRRKEIPSVNKEESSYSREFWLFVGSLILLIAAIQITFTTSIPVWNKLLDLTGLKALFKLDDIAPPSDSIFHYNKIQIWIAIVVGVLTAVVQFMKYKDTPRGQLTKKLLLPTVVSLLFTGLIAWKGSINYTTYGAGFLTAIYLMLFASIYAIVGNFSYIIIGLKGKVKSAGASVAHIGFGMVLLGVLLSSAKMEVISIDRMKMLNDGFFRKESKQNPRENIMLPKDVQVQMGDYHVTYKGDSIAPGDPKTYYVMHYERKDKTTGEVLEKFTLYPDAFVNKKENAISSNPASRHYLTKDIFTYVSAAPNKEEQAKADTTEYTTHVIKQGDSVFFSKGFIVLKGLNPKPQGRNYAPQQGDLAVGAELEVYTQTDDHFKLQPIYFIRDSSYQYSVEDTLAPLALNVRFTKIMPAENKIELKVKEAASYNDYVVMKALVFPYINVLWLGIIITVVGTGMSIYQRTRRR</sequence>
<keyword evidence="3" id="KW-0812">Transmembrane</keyword>
<feature type="domain" description="Cytochrome c assembly protein" evidence="4">
    <location>
        <begin position="101"/>
        <end position="326"/>
    </location>
</feature>
<dbReference type="InterPro" id="IPR032523">
    <property type="entry name" value="CcmF_C"/>
</dbReference>
<dbReference type="InterPro" id="IPR002541">
    <property type="entry name" value="Cyt_c_assembly"/>
</dbReference>
<feature type="transmembrane region" description="Helical" evidence="3">
    <location>
        <begin position="133"/>
        <end position="156"/>
    </location>
</feature>
<feature type="transmembrane region" description="Helical" evidence="3">
    <location>
        <begin position="439"/>
        <end position="459"/>
    </location>
</feature>
<feature type="transmembrane region" description="Helical" evidence="3">
    <location>
        <begin position="12"/>
        <end position="33"/>
    </location>
</feature>
<feature type="transmembrane region" description="Helical" evidence="3">
    <location>
        <begin position="108"/>
        <end position="126"/>
    </location>
</feature>
<reference evidence="6 7" key="1">
    <citation type="submission" date="2022-10" db="EMBL/GenBank/DDBJ databases">
        <title>Chitinophaga nivalis PC15 sp. nov., isolated from Pyeongchang county, South Korea.</title>
        <authorList>
            <person name="Trinh H.N."/>
        </authorList>
    </citation>
    <scope>NUCLEOTIDE SEQUENCE [LARGE SCALE GENOMIC DNA]</scope>
    <source>
        <strain evidence="6 7">PC14</strain>
    </source>
</reference>
<protein>
    <submittedName>
        <fullName evidence="6">Cytochrome c biogenesis protein CcsA</fullName>
    </submittedName>
</protein>
<feature type="transmembrane region" description="Helical" evidence="3">
    <location>
        <begin position="798"/>
        <end position="821"/>
    </location>
</feature>
<feature type="transmembrane region" description="Helical" evidence="3">
    <location>
        <begin position="503"/>
        <end position="524"/>
    </location>
</feature>
<feature type="transmembrane region" description="Helical" evidence="3">
    <location>
        <begin position="304"/>
        <end position="323"/>
    </location>
</feature>
<evidence type="ECO:0000259" key="4">
    <source>
        <dbReference type="Pfam" id="PF01578"/>
    </source>
</evidence>
<proteinExistence type="inferred from homology"/>
<feature type="domain" description="Cytochrome c-type biogenesis protein CcmF C-terminal" evidence="5">
    <location>
        <begin position="349"/>
        <end position="554"/>
    </location>
</feature>
<feature type="transmembrane region" description="Helical" evidence="3">
    <location>
        <begin position="53"/>
        <end position="73"/>
    </location>
</feature>
<dbReference type="PANTHER" id="PTHR43653:SF1">
    <property type="entry name" value="CYTOCHROME C-TYPE BIOGENESIS PROTEIN CCMF"/>
    <property type="match status" value="1"/>
</dbReference>
<evidence type="ECO:0000313" key="7">
    <source>
        <dbReference type="Proteomes" id="UP001207742"/>
    </source>
</evidence>
<keyword evidence="3" id="KW-0472">Membrane</keyword>
<evidence type="ECO:0000256" key="1">
    <source>
        <dbReference type="ARBA" id="ARBA00009186"/>
    </source>
</evidence>
<feature type="transmembrane region" description="Helical" evidence="3">
    <location>
        <begin position="343"/>
        <end position="364"/>
    </location>
</feature>
<keyword evidence="3" id="KW-1133">Transmembrane helix</keyword>
<feature type="transmembrane region" description="Helical" evidence="3">
    <location>
        <begin position="281"/>
        <end position="297"/>
    </location>
</feature>
<organism evidence="6 7">
    <name type="scientific">Chitinophaga nivalis</name>
    <dbReference type="NCBI Taxonomy" id="2991709"/>
    <lineage>
        <taxon>Bacteria</taxon>
        <taxon>Pseudomonadati</taxon>
        <taxon>Bacteroidota</taxon>
        <taxon>Chitinophagia</taxon>
        <taxon>Chitinophagales</taxon>
        <taxon>Chitinophagaceae</taxon>
        <taxon>Chitinophaga</taxon>
    </lineage>
</organism>
<feature type="transmembrane region" description="Helical" evidence="3">
    <location>
        <begin position="208"/>
        <end position="227"/>
    </location>
</feature>
<dbReference type="EMBL" id="JAPDNS010000001">
    <property type="protein sequence ID" value="MCW3483477.1"/>
    <property type="molecule type" value="Genomic_DNA"/>
</dbReference>
<comment type="similarity">
    <text evidence="1">Belongs to the CcmF/CycK/Ccl1/NrfE/CcsA family.</text>
</comment>
<evidence type="ECO:0000256" key="3">
    <source>
        <dbReference type="SAM" id="Phobius"/>
    </source>
</evidence>
<feature type="transmembrane region" description="Helical" evidence="3">
    <location>
        <begin position="239"/>
        <end position="261"/>
    </location>
</feature>
<gene>
    <name evidence="6" type="primary">ccsA</name>
    <name evidence="6" type="ORF">OL497_06215</name>
</gene>
<evidence type="ECO:0000259" key="5">
    <source>
        <dbReference type="Pfam" id="PF16327"/>
    </source>
</evidence>
<name>A0ABT3IHP2_9BACT</name>
<dbReference type="PRINTS" id="PR01410">
    <property type="entry name" value="CCBIOGENESIS"/>
</dbReference>
<feature type="transmembrane region" description="Helical" evidence="3">
    <location>
        <begin position="471"/>
        <end position="491"/>
    </location>
</feature>
<evidence type="ECO:0000256" key="2">
    <source>
        <dbReference type="ARBA" id="ARBA00022748"/>
    </source>
</evidence>
<accession>A0ABT3IHP2</accession>
<dbReference type="RefSeq" id="WP_264728847.1">
    <property type="nucleotide sequence ID" value="NZ_JAPDNR010000001.1"/>
</dbReference>
<dbReference type="InterPro" id="IPR003567">
    <property type="entry name" value="Cyt_c_biogenesis"/>
</dbReference>